<dbReference type="PROSITE" id="PS01152">
    <property type="entry name" value="HESB"/>
    <property type="match status" value="1"/>
</dbReference>
<name>A0A1N7LEP0_9BACL</name>
<dbReference type="OrthoDB" id="9801228at2"/>
<dbReference type="Pfam" id="PF01521">
    <property type="entry name" value="Fe-S_biosyn"/>
    <property type="match status" value="1"/>
</dbReference>
<dbReference type="InterPro" id="IPR035903">
    <property type="entry name" value="HesB-like_dom_sf"/>
</dbReference>
<dbReference type="GO" id="GO:0005506">
    <property type="term" value="F:iron ion binding"/>
    <property type="evidence" value="ECO:0007669"/>
    <property type="project" value="TreeGrafter"/>
</dbReference>
<evidence type="ECO:0000313" key="3">
    <source>
        <dbReference type="Proteomes" id="UP000186795"/>
    </source>
</evidence>
<dbReference type="AlphaFoldDB" id="A0A1N7LEP0"/>
<dbReference type="SUPFAM" id="SSF89360">
    <property type="entry name" value="HesB-like domain"/>
    <property type="match status" value="1"/>
</dbReference>
<accession>A0A1N7LEP0</accession>
<dbReference type="RefSeq" id="WP_076524430.1">
    <property type="nucleotide sequence ID" value="NZ_CP048103.1"/>
</dbReference>
<dbReference type="InterPro" id="IPR016092">
    <property type="entry name" value="ATAP"/>
</dbReference>
<keyword evidence="3" id="KW-1185">Reference proteome</keyword>
<dbReference type="PANTHER" id="PTHR43011:SF1">
    <property type="entry name" value="IRON-SULFUR CLUSTER ASSEMBLY 2 HOMOLOG, MITOCHONDRIAL"/>
    <property type="match status" value="1"/>
</dbReference>
<reference evidence="3" key="1">
    <citation type="submission" date="2017-01" db="EMBL/GenBank/DDBJ databases">
        <authorList>
            <person name="Varghese N."/>
            <person name="Submissions S."/>
        </authorList>
    </citation>
    <scope>NUCLEOTIDE SEQUENCE [LARGE SCALE GENOMIC DNA]</scope>
    <source>
        <strain evidence="3">DSM 45196</strain>
    </source>
</reference>
<evidence type="ECO:0000259" key="1">
    <source>
        <dbReference type="Pfam" id="PF01521"/>
    </source>
</evidence>
<dbReference type="PANTHER" id="PTHR43011">
    <property type="entry name" value="IRON-SULFUR CLUSTER ASSEMBLY 2 HOMOLOG, MITOCHONDRIAL"/>
    <property type="match status" value="1"/>
</dbReference>
<dbReference type="InterPro" id="IPR000361">
    <property type="entry name" value="ATAP_core_dom"/>
</dbReference>
<dbReference type="Gene3D" id="2.60.300.12">
    <property type="entry name" value="HesB-like domain"/>
    <property type="match status" value="1"/>
</dbReference>
<organism evidence="2 3">
    <name type="scientific">Kroppenstedtia eburnea</name>
    <dbReference type="NCBI Taxonomy" id="714067"/>
    <lineage>
        <taxon>Bacteria</taxon>
        <taxon>Bacillati</taxon>
        <taxon>Bacillota</taxon>
        <taxon>Bacilli</taxon>
        <taxon>Bacillales</taxon>
        <taxon>Thermoactinomycetaceae</taxon>
        <taxon>Kroppenstedtia</taxon>
    </lineage>
</organism>
<dbReference type="InterPro" id="IPR017870">
    <property type="entry name" value="FeS_cluster_insertion_CS"/>
</dbReference>
<feature type="domain" description="Core" evidence="1">
    <location>
        <begin position="2"/>
        <end position="103"/>
    </location>
</feature>
<proteinExistence type="predicted"/>
<protein>
    <submittedName>
        <fullName evidence="2">Iron-sulfur cluster assembly protein</fullName>
    </submittedName>
</protein>
<evidence type="ECO:0000313" key="2">
    <source>
        <dbReference type="EMBL" id="SIS72285.1"/>
    </source>
</evidence>
<gene>
    <name evidence="2" type="ORF">SAMN05421790_104127</name>
</gene>
<dbReference type="NCBIfam" id="TIGR00049">
    <property type="entry name" value="iron-sulfur cluster assembly accessory protein"/>
    <property type="match status" value="1"/>
</dbReference>
<dbReference type="Proteomes" id="UP000186795">
    <property type="component" value="Unassembled WGS sequence"/>
</dbReference>
<dbReference type="GO" id="GO:0016226">
    <property type="term" value="P:iron-sulfur cluster assembly"/>
    <property type="evidence" value="ECO:0007669"/>
    <property type="project" value="InterPro"/>
</dbReference>
<dbReference type="EMBL" id="FTOD01000004">
    <property type="protein sequence ID" value="SIS72285.1"/>
    <property type="molecule type" value="Genomic_DNA"/>
</dbReference>
<sequence length="118" mass="13008">MIELSERACHKIKEMLKEEENPEEQFLRVGVKGGGCSGFTYSMGFDENISDKDTELDLNGIRVLIDRESEPLIRGLQIDYKESMMGGGFTIHNPNAIATCGCGTSFRTAKDAGVPEKC</sequence>
<dbReference type="GO" id="GO:0051539">
    <property type="term" value="F:4 iron, 4 sulfur cluster binding"/>
    <property type="evidence" value="ECO:0007669"/>
    <property type="project" value="TreeGrafter"/>
</dbReference>
<dbReference type="GO" id="GO:0051537">
    <property type="term" value="F:2 iron, 2 sulfur cluster binding"/>
    <property type="evidence" value="ECO:0007669"/>
    <property type="project" value="TreeGrafter"/>
</dbReference>